<keyword evidence="4" id="KW-0328">Glycosyltransferase</keyword>
<keyword evidence="3" id="KW-0021">Allosteric enzyme</keyword>
<dbReference type="PANTHER" id="PTHR42655:SF1">
    <property type="entry name" value="GLYCOGEN PHOSPHORYLASE"/>
    <property type="match status" value="1"/>
</dbReference>
<dbReference type="GO" id="GO:0008184">
    <property type="term" value="F:glycogen phosphorylase activity"/>
    <property type="evidence" value="ECO:0007669"/>
    <property type="project" value="InterPro"/>
</dbReference>
<keyword evidence="5" id="KW-0808">Transferase</keyword>
<gene>
    <name evidence="7" type="ORF">CLV62_10937</name>
</gene>
<keyword evidence="8" id="KW-1185">Reference proteome</keyword>
<dbReference type="NCBIfam" id="TIGR02094">
    <property type="entry name" value="more_P_ylases"/>
    <property type="match status" value="1"/>
</dbReference>
<dbReference type="Pfam" id="PF05693">
    <property type="entry name" value="Glycogen_syn"/>
    <property type="match status" value="2"/>
</dbReference>
<dbReference type="Proteomes" id="UP000247973">
    <property type="component" value="Unassembled WGS sequence"/>
</dbReference>
<dbReference type="GO" id="GO:0030170">
    <property type="term" value="F:pyridoxal phosphate binding"/>
    <property type="evidence" value="ECO:0007669"/>
    <property type="project" value="InterPro"/>
</dbReference>
<dbReference type="InterPro" id="IPR024517">
    <property type="entry name" value="Glycogen_phosphorylase_DUF3417"/>
</dbReference>
<comment type="similarity">
    <text evidence="2">Belongs to the glycogen phosphorylase family.</text>
</comment>
<evidence type="ECO:0000256" key="3">
    <source>
        <dbReference type="ARBA" id="ARBA00022533"/>
    </source>
</evidence>
<protein>
    <submittedName>
        <fullName evidence="7">Phosphorylase/glycogen(Starch) synthase</fullName>
    </submittedName>
</protein>
<dbReference type="Pfam" id="PF11897">
    <property type="entry name" value="DUF3417"/>
    <property type="match status" value="1"/>
</dbReference>
<evidence type="ECO:0000256" key="5">
    <source>
        <dbReference type="ARBA" id="ARBA00022679"/>
    </source>
</evidence>
<dbReference type="OrthoDB" id="9760804at2"/>
<dbReference type="GO" id="GO:0004373">
    <property type="term" value="F:alpha-1,4-glucan glucosyltransferase (UDP-glucose donor) activity"/>
    <property type="evidence" value="ECO:0007669"/>
    <property type="project" value="InterPro"/>
</dbReference>
<comment type="caution">
    <text evidence="7">The sequence shown here is derived from an EMBL/GenBank/DDBJ whole genome shotgun (WGS) entry which is preliminary data.</text>
</comment>
<dbReference type="InterPro" id="IPR011834">
    <property type="entry name" value="Agluc_phsphrylas"/>
</dbReference>
<dbReference type="PANTHER" id="PTHR42655">
    <property type="entry name" value="GLYCOGEN PHOSPHORYLASE"/>
    <property type="match status" value="1"/>
</dbReference>
<dbReference type="EMBL" id="QICL01000009">
    <property type="protein sequence ID" value="PXV64711.1"/>
    <property type="molecule type" value="Genomic_DNA"/>
</dbReference>
<accession>A0A2V3PPU4</accession>
<dbReference type="RefSeq" id="WP_110310431.1">
    <property type="nucleotide sequence ID" value="NZ_QICL01000009.1"/>
</dbReference>
<name>A0A2V3PPU4_9BACT</name>
<reference evidence="7 8" key="1">
    <citation type="submission" date="2018-03" db="EMBL/GenBank/DDBJ databases">
        <title>Genomic Encyclopedia of Archaeal and Bacterial Type Strains, Phase II (KMG-II): from individual species to whole genera.</title>
        <authorList>
            <person name="Goeker M."/>
        </authorList>
    </citation>
    <scope>NUCLEOTIDE SEQUENCE [LARGE SCALE GENOMIC DNA]</scope>
    <source>
        <strain evidence="7 8">DSM 100214</strain>
    </source>
</reference>
<sequence length="1415" mass="161749">MQNEKLLTPDYLFEVSWEVCNKVGGIHTVIATKVPTLEKVLRKPHILIGPDVVKENDSNPEFIEDSLLLKSWKARAANDGLRIRVGRWNIAERPIAILVDFTPFFSQKDDILSFMWEKYKLDSLSGQWDYIEPALFGYAAGKVIESYVKYHCSPSDKIIAQFHEWMTGTGLLYLKSAVPQIGCAFTTHATALGRCIAGNNLPLYDSLKTYNPDNIAHNFNVTAKQSLEKIAAQQADAFTTVSDITAKECEQFLGRPVDLVTPNGFQDFITNEAEFAQKQKDGRKRLMTAAEAILAEPIDSNALLIGISGRYEYKNKGIDVFIEALGKLNKSDALNREIVGFILVPAGHHGPSKALLHNLQSKEAISPLANPYLTHDLNDENYDPVLNAVRKNELYNTKNDKVKIFFVPSYLNGNDGVFDVPYYDLLAGLDLSLFPSYYEPWGYTPLESVAFKVPTITTTLAGFGLWVKTHREGERPGIAVINRTDTNDEEVIDRIVAHVIRHAKNSNAEYLEAKQNAYEISKIALWDNLITYYMQAYSTALEKVAERYTESDFIIEEPQNNYIPQMSQHTTPNWFNVIVHRNVPEKLHALEELANNLWWCWNQDAKDLFESLDPVAWKKVYYNPIVLLDNISLQRYHELENDEKFVANLAAVYNHFQTYMNNKSDLSEASVAYFCMEYGLHTSLKIYSGGLGILAGDYLKEASDKGVRMTGIGLLYRYGYFTQRLSTSGEQENIYEAQLFDKIPVSAVRDEDGNWVTVKIALPGRDLHARVWKVNVGRVELFLMDTDIEDNLPEDRSVTHHLYGGDWENRLKQELLLGVGGIRVLQKIGRHFDVYHCNEGHAAFTGLERVHQLMVNRKLSFEEAREAIRSSSLFTTHTPVPAGHDAFDEGLLRKYISHYPDRFQITWEQVMALGRVHADNPYEKFSMSNLAVHLSQEVNGVSWLHGKVSQEMFKDMFPGYLAQESYISYVTNGVHYPTWAAPEWKTLHERVFGADFATHHYDKSCFSNIQDVEDKEIWDIRRKLRGAMIEHIKERINSNNELLYYTPREIVEIVERLDPNKLTFGFARRFATYKRAQLLFKNIDTLNEIVNHPTKPVQFIFAGKAHPADKAGQDLIKKIVEVSKYPQFLGKILFIENYDMELASKLVQGVDIWLNTPTRPMEASGTSGEKAVMNGVMHFSVLDGWWVEGYQKDAGWALPLEQVYENNDYQNELDAEIIYNTIENEIAPLYYQQNAEGIPTEWVQHVKNSIDKVASNFTMNRQLTDYEDRFYNKLSKRARVIRENDYAMAKDIVTWKHKMSREWDGVEIISTKMPSVYKEPIVLGHEYEMEIRLTCGSLSAEDIGVELVITNDQTSKGEEFLIKHAFTCVSQDSSVATYRLKHTSEQAGTFNMGLRIFAKNDLLAHQQDSGLVKWM</sequence>
<dbReference type="SUPFAM" id="SSF53756">
    <property type="entry name" value="UDP-Glycosyltransferase/glycogen phosphorylase"/>
    <property type="match status" value="2"/>
</dbReference>
<evidence type="ECO:0000256" key="4">
    <source>
        <dbReference type="ARBA" id="ARBA00022676"/>
    </source>
</evidence>
<dbReference type="Pfam" id="PF00343">
    <property type="entry name" value="Phosphorylase"/>
    <property type="match status" value="1"/>
</dbReference>
<evidence type="ECO:0000256" key="1">
    <source>
        <dbReference type="ARBA" id="ARBA00001275"/>
    </source>
</evidence>
<feature type="domain" description="DUF3417" evidence="6">
    <location>
        <begin position="583"/>
        <end position="684"/>
    </location>
</feature>
<organism evidence="7 8">
    <name type="scientific">Dysgonomonas alginatilytica</name>
    <dbReference type="NCBI Taxonomy" id="1605892"/>
    <lineage>
        <taxon>Bacteria</taxon>
        <taxon>Pseudomonadati</taxon>
        <taxon>Bacteroidota</taxon>
        <taxon>Bacteroidia</taxon>
        <taxon>Bacteroidales</taxon>
        <taxon>Dysgonomonadaceae</taxon>
        <taxon>Dysgonomonas</taxon>
    </lineage>
</organism>
<dbReference type="InterPro" id="IPR000811">
    <property type="entry name" value="Glyco_trans_35"/>
</dbReference>
<dbReference type="GO" id="GO:0005978">
    <property type="term" value="P:glycogen biosynthetic process"/>
    <property type="evidence" value="ECO:0007669"/>
    <property type="project" value="InterPro"/>
</dbReference>
<evidence type="ECO:0000259" key="6">
    <source>
        <dbReference type="Pfam" id="PF11897"/>
    </source>
</evidence>
<dbReference type="Gene3D" id="3.40.50.2000">
    <property type="entry name" value="Glycogen Phosphorylase B"/>
    <property type="match status" value="5"/>
</dbReference>
<evidence type="ECO:0000313" key="8">
    <source>
        <dbReference type="Proteomes" id="UP000247973"/>
    </source>
</evidence>
<dbReference type="InterPro" id="IPR052182">
    <property type="entry name" value="Glycogen/Maltodextrin_Phosph"/>
</dbReference>
<comment type="catalytic activity">
    <reaction evidence="1">
        <text>[(1-&gt;4)-alpha-D-glucosyl](n) + phosphate = [(1-&gt;4)-alpha-D-glucosyl](n-1) + alpha-D-glucose 1-phosphate</text>
        <dbReference type="Rhea" id="RHEA:41732"/>
        <dbReference type="Rhea" id="RHEA-COMP:9584"/>
        <dbReference type="Rhea" id="RHEA-COMP:9586"/>
        <dbReference type="ChEBI" id="CHEBI:15444"/>
        <dbReference type="ChEBI" id="CHEBI:43474"/>
        <dbReference type="ChEBI" id="CHEBI:58601"/>
        <dbReference type="EC" id="2.4.1.1"/>
    </reaction>
</comment>
<evidence type="ECO:0000313" key="7">
    <source>
        <dbReference type="EMBL" id="PXV64711.1"/>
    </source>
</evidence>
<proteinExistence type="inferred from homology"/>
<evidence type="ECO:0000256" key="2">
    <source>
        <dbReference type="ARBA" id="ARBA00006047"/>
    </source>
</evidence>
<dbReference type="InterPro" id="IPR008631">
    <property type="entry name" value="Glycogen_synth"/>
</dbReference>